<evidence type="ECO:0008006" key="4">
    <source>
        <dbReference type="Google" id="ProtNLM"/>
    </source>
</evidence>
<comment type="caution">
    <text evidence="2">The sequence shown here is derived from an EMBL/GenBank/DDBJ whole genome shotgun (WGS) entry which is preliminary data.</text>
</comment>
<evidence type="ECO:0000256" key="1">
    <source>
        <dbReference type="SAM" id="SignalP"/>
    </source>
</evidence>
<feature type="chain" id="PRO_5020561512" description="Enoyl reductase" evidence="1">
    <location>
        <begin position="26"/>
        <end position="344"/>
    </location>
</feature>
<keyword evidence="3" id="KW-1185">Reference proteome</keyword>
<keyword evidence="1" id="KW-0732">Signal</keyword>
<dbReference type="AlphaFoldDB" id="A0A4U2YTK0"/>
<dbReference type="Proteomes" id="UP000307808">
    <property type="component" value="Unassembled WGS sequence"/>
</dbReference>
<dbReference type="OrthoDB" id="3742379at2"/>
<feature type="signal peptide" evidence="1">
    <location>
        <begin position="1"/>
        <end position="25"/>
    </location>
</feature>
<dbReference type="RefSeq" id="WP_137065272.1">
    <property type="nucleotide sequence ID" value="NZ_CP040748.1"/>
</dbReference>
<organism evidence="2 3">
    <name type="scientific">Nocardioides jishulii</name>
    <dbReference type="NCBI Taxonomy" id="2575440"/>
    <lineage>
        <taxon>Bacteria</taxon>
        <taxon>Bacillati</taxon>
        <taxon>Actinomycetota</taxon>
        <taxon>Actinomycetes</taxon>
        <taxon>Propionibacteriales</taxon>
        <taxon>Nocardioidaceae</taxon>
        <taxon>Nocardioides</taxon>
    </lineage>
</organism>
<evidence type="ECO:0000313" key="2">
    <source>
        <dbReference type="EMBL" id="TKI64818.1"/>
    </source>
</evidence>
<name>A0A4U2YTK0_9ACTN</name>
<gene>
    <name evidence="2" type="ORF">FC770_06830</name>
</gene>
<proteinExistence type="predicted"/>
<reference evidence="2 3" key="1">
    <citation type="submission" date="2019-04" db="EMBL/GenBank/DDBJ databases">
        <authorList>
            <person name="Dong K."/>
        </authorList>
    </citation>
    <scope>NUCLEOTIDE SEQUENCE [LARGE SCALE GENOMIC DNA]</scope>
    <source>
        <strain evidence="3">dk3543</strain>
    </source>
</reference>
<sequence>MRTWIGLLGAAALAWTLATPGAAHADLATPKGAAGGGETDDGYYAYAIKLTGDYSVGLAARVPRPAPKCWWTELEAPDPHNAVEVKDWFFRFMASHGPSSAGGGPYYMAASRYPDAFDDAIEQDEVGDGVTWYKLVTNPQNMPADEVVASGCTTMTGGPMVGNVPLSYRFGPFQTPPAEPVIDVRMLAEYAYSVMNLVRPELDWNPKISAQGNAALVNLPTWMWVRDPESVDTRSVTASVGDVSVTVTAQPGTMRVRSEAGSAVCSPDRATTTYSPGREESSACTVSFSKESYKVRGGFAVTATVPWTASWTGGGEGDTFPDRTVSETTYVPVSSSQALVTEVN</sequence>
<dbReference type="EMBL" id="SZPY01000001">
    <property type="protein sequence ID" value="TKI64818.1"/>
    <property type="molecule type" value="Genomic_DNA"/>
</dbReference>
<protein>
    <recommendedName>
        <fullName evidence="4">Enoyl reductase</fullName>
    </recommendedName>
</protein>
<accession>A0A4U2YTK0</accession>
<evidence type="ECO:0000313" key="3">
    <source>
        <dbReference type="Proteomes" id="UP000307808"/>
    </source>
</evidence>